<dbReference type="EMBL" id="JBANQN010000009">
    <property type="protein sequence ID" value="KAK6780089.1"/>
    <property type="molecule type" value="Genomic_DNA"/>
</dbReference>
<keyword evidence="3" id="KW-1185">Reference proteome</keyword>
<dbReference type="Proteomes" id="UP001371456">
    <property type="component" value="Unassembled WGS sequence"/>
</dbReference>
<feature type="transmembrane region" description="Helical" evidence="1">
    <location>
        <begin position="35"/>
        <end position="52"/>
    </location>
</feature>
<sequence>MSKVTHVKKSTNPTKEERWIEPCAQETYVRTPFKLIIFSFPYIYYILIRRVFYLNYRIGIYEYLKNIVVHYLLRVRIDHLHKKKMRIFGNRVLVNPVEVQSTTIRKGVSKEKVLVLWFIILKLRWRG</sequence>
<evidence type="ECO:0000256" key="1">
    <source>
        <dbReference type="SAM" id="Phobius"/>
    </source>
</evidence>
<evidence type="ECO:0000313" key="2">
    <source>
        <dbReference type="EMBL" id="KAK6780089.1"/>
    </source>
</evidence>
<protein>
    <submittedName>
        <fullName evidence="2">Uncharacterized protein</fullName>
    </submittedName>
</protein>
<keyword evidence="1" id="KW-0472">Membrane</keyword>
<keyword evidence="1" id="KW-1133">Transmembrane helix</keyword>
<name>A0AAN8T2D1_SOLBU</name>
<comment type="caution">
    <text evidence="2">The sequence shown here is derived from an EMBL/GenBank/DDBJ whole genome shotgun (WGS) entry which is preliminary data.</text>
</comment>
<gene>
    <name evidence="2" type="ORF">RDI58_022273</name>
</gene>
<proteinExistence type="predicted"/>
<organism evidence="2 3">
    <name type="scientific">Solanum bulbocastanum</name>
    <name type="common">Wild potato</name>
    <dbReference type="NCBI Taxonomy" id="147425"/>
    <lineage>
        <taxon>Eukaryota</taxon>
        <taxon>Viridiplantae</taxon>
        <taxon>Streptophyta</taxon>
        <taxon>Embryophyta</taxon>
        <taxon>Tracheophyta</taxon>
        <taxon>Spermatophyta</taxon>
        <taxon>Magnoliopsida</taxon>
        <taxon>eudicotyledons</taxon>
        <taxon>Gunneridae</taxon>
        <taxon>Pentapetalae</taxon>
        <taxon>asterids</taxon>
        <taxon>lamiids</taxon>
        <taxon>Solanales</taxon>
        <taxon>Solanaceae</taxon>
        <taxon>Solanoideae</taxon>
        <taxon>Solaneae</taxon>
        <taxon>Solanum</taxon>
    </lineage>
</organism>
<evidence type="ECO:0000313" key="3">
    <source>
        <dbReference type="Proteomes" id="UP001371456"/>
    </source>
</evidence>
<keyword evidence="1" id="KW-0812">Transmembrane</keyword>
<dbReference type="AlphaFoldDB" id="A0AAN8T2D1"/>
<accession>A0AAN8T2D1</accession>
<reference evidence="2 3" key="1">
    <citation type="submission" date="2024-02" db="EMBL/GenBank/DDBJ databases">
        <title>de novo genome assembly of Solanum bulbocastanum strain 11H21.</title>
        <authorList>
            <person name="Hosaka A.J."/>
        </authorList>
    </citation>
    <scope>NUCLEOTIDE SEQUENCE [LARGE SCALE GENOMIC DNA]</scope>
    <source>
        <tissue evidence="2">Young leaves</tissue>
    </source>
</reference>